<name>A0A0D8HM55_9ACTN</name>
<dbReference type="GO" id="GO:0016787">
    <property type="term" value="F:hydrolase activity"/>
    <property type="evidence" value="ECO:0007669"/>
    <property type="project" value="UniProtKB-KW"/>
</dbReference>
<reference evidence="2 3" key="1">
    <citation type="submission" date="2015-01" db="EMBL/GenBank/DDBJ databases">
        <title>Draft genome of the acidophilic iron oxidizer Acidithrix ferrooxidans strain Py-F3.</title>
        <authorList>
            <person name="Poehlein A."/>
            <person name="Eisen S."/>
            <person name="Schloemann M."/>
            <person name="Johnson B.D."/>
            <person name="Daniel R."/>
            <person name="Muehling M."/>
        </authorList>
    </citation>
    <scope>NUCLEOTIDE SEQUENCE [LARGE SCALE GENOMIC DNA]</scope>
    <source>
        <strain evidence="2 3">Py-F3</strain>
    </source>
</reference>
<keyword evidence="2" id="KW-0378">Hydrolase</keyword>
<protein>
    <submittedName>
        <fullName evidence="2">Putative aminoacrylate hydrolase RutD</fullName>
    </submittedName>
</protein>
<evidence type="ECO:0000313" key="3">
    <source>
        <dbReference type="Proteomes" id="UP000032360"/>
    </source>
</evidence>
<comment type="caution">
    <text evidence="2">The sequence shown here is derived from an EMBL/GenBank/DDBJ whole genome shotgun (WGS) entry which is preliminary data.</text>
</comment>
<evidence type="ECO:0000259" key="1">
    <source>
        <dbReference type="Pfam" id="PF12697"/>
    </source>
</evidence>
<dbReference type="PRINTS" id="PR00111">
    <property type="entry name" value="ABHYDROLASE"/>
</dbReference>
<dbReference type="EMBL" id="JXYS01000003">
    <property type="protein sequence ID" value="KJF18924.1"/>
    <property type="molecule type" value="Genomic_DNA"/>
</dbReference>
<feature type="domain" description="AB hydrolase-1" evidence="1">
    <location>
        <begin position="33"/>
        <end position="256"/>
    </location>
</feature>
<dbReference type="InterPro" id="IPR000073">
    <property type="entry name" value="AB_hydrolase_1"/>
</dbReference>
<dbReference type="PANTHER" id="PTHR43798">
    <property type="entry name" value="MONOACYLGLYCEROL LIPASE"/>
    <property type="match status" value="1"/>
</dbReference>
<dbReference type="AlphaFoldDB" id="A0A0D8HM55"/>
<dbReference type="STRING" id="1280514.AXFE_02110"/>
<gene>
    <name evidence="2" type="primary">rutD1</name>
    <name evidence="2" type="ORF">AXFE_02110</name>
</gene>
<dbReference type="InterPro" id="IPR050266">
    <property type="entry name" value="AB_hydrolase_sf"/>
</dbReference>
<evidence type="ECO:0000313" key="2">
    <source>
        <dbReference type="EMBL" id="KJF18924.1"/>
    </source>
</evidence>
<dbReference type="Proteomes" id="UP000032360">
    <property type="component" value="Unassembled WGS sequence"/>
</dbReference>
<dbReference type="SUPFAM" id="SSF53474">
    <property type="entry name" value="alpha/beta-Hydrolases"/>
    <property type="match status" value="1"/>
</dbReference>
<proteinExistence type="predicted"/>
<organism evidence="2 3">
    <name type="scientific">Acidithrix ferrooxidans</name>
    <dbReference type="NCBI Taxonomy" id="1280514"/>
    <lineage>
        <taxon>Bacteria</taxon>
        <taxon>Bacillati</taxon>
        <taxon>Actinomycetota</taxon>
        <taxon>Acidimicrobiia</taxon>
        <taxon>Acidimicrobiales</taxon>
        <taxon>Acidimicrobiaceae</taxon>
        <taxon>Acidithrix</taxon>
    </lineage>
</organism>
<accession>A0A0D8HM55</accession>
<sequence length="268" mass="28900">MVLDLTRQSVKSQSIFLDGSKVSFLDVGTGGNVLMVPGWSLSPRIYCDSVLELARQGYRVVVPEIYGGSSKINLDNGLSSLSNFVARFGEFVFGGETFSLIGHSLGGGISTSLAANHPLLVSRLVLISSVGHPDWIDRKGLSSTLGNRSINDWAGAFLVDLRRTKERSYLPQVIVEAVGEFAKNPARVVKCALIAKAVDLRAEMAQIKSRQLPVLCIWTKDDVVIPRESFLGLVDAIGASSVELDGTHSWAFEAPMQFSGLISGFLAD</sequence>
<dbReference type="Pfam" id="PF12697">
    <property type="entry name" value="Abhydrolase_6"/>
    <property type="match status" value="1"/>
</dbReference>
<keyword evidence="3" id="KW-1185">Reference proteome</keyword>
<dbReference type="InterPro" id="IPR029058">
    <property type="entry name" value="AB_hydrolase_fold"/>
</dbReference>
<dbReference type="Gene3D" id="3.40.50.1820">
    <property type="entry name" value="alpha/beta hydrolase"/>
    <property type="match status" value="1"/>
</dbReference>